<feature type="region of interest" description="Disordered" evidence="5">
    <location>
        <begin position="323"/>
        <end position="343"/>
    </location>
</feature>
<evidence type="ECO:0000256" key="4">
    <source>
        <dbReference type="ARBA" id="ARBA00038054"/>
    </source>
</evidence>
<dbReference type="OrthoDB" id="10250990at2759"/>
<accession>A0A9N9LMS6</accession>
<protein>
    <recommendedName>
        <fullName evidence="6">Flavin reductase like domain-containing protein</fullName>
    </recommendedName>
</protein>
<dbReference type="InterPro" id="IPR002563">
    <property type="entry name" value="Flavin_Rdtase-like_dom"/>
</dbReference>
<name>A0A9N9LMS6_9HELO</name>
<comment type="caution">
    <text evidence="7">The sequence shown here is derived from an EMBL/GenBank/DDBJ whole genome shotgun (WGS) entry which is preliminary data.</text>
</comment>
<dbReference type="Proteomes" id="UP000701801">
    <property type="component" value="Unassembled WGS sequence"/>
</dbReference>
<reference evidence="7" key="1">
    <citation type="submission" date="2021-07" db="EMBL/GenBank/DDBJ databases">
        <authorList>
            <person name="Durling M."/>
        </authorList>
    </citation>
    <scope>NUCLEOTIDE SEQUENCE</scope>
</reference>
<dbReference type="EMBL" id="CAJVRM010000156">
    <property type="protein sequence ID" value="CAG8975927.1"/>
    <property type="molecule type" value="Genomic_DNA"/>
</dbReference>
<keyword evidence="3" id="KW-0288">FMN</keyword>
<dbReference type="GO" id="GO:0010181">
    <property type="term" value="F:FMN binding"/>
    <property type="evidence" value="ECO:0007669"/>
    <property type="project" value="InterPro"/>
</dbReference>
<dbReference type="InterPro" id="IPR012349">
    <property type="entry name" value="Split_barrel_FMN-bd"/>
</dbReference>
<comment type="similarity">
    <text evidence="4">Belongs to the flavoredoxin family.</text>
</comment>
<feature type="domain" description="Flavin reductase like" evidence="6">
    <location>
        <begin position="133"/>
        <end position="293"/>
    </location>
</feature>
<evidence type="ECO:0000256" key="1">
    <source>
        <dbReference type="ARBA" id="ARBA00001917"/>
    </source>
</evidence>
<organism evidence="7 8">
    <name type="scientific">Hymenoscyphus albidus</name>
    <dbReference type="NCBI Taxonomy" id="595503"/>
    <lineage>
        <taxon>Eukaryota</taxon>
        <taxon>Fungi</taxon>
        <taxon>Dikarya</taxon>
        <taxon>Ascomycota</taxon>
        <taxon>Pezizomycotina</taxon>
        <taxon>Leotiomycetes</taxon>
        <taxon>Helotiales</taxon>
        <taxon>Helotiaceae</taxon>
        <taxon>Hymenoscyphus</taxon>
    </lineage>
</organism>
<dbReference type="AlphaFoldDB" id="A0A9N9LMS6"/>
<gene>
    <name evidence="7" type="ORF">HYALB_00007056</name>
</gene>
<dbReference type="PANTHER" id="PTHR33798:SF5">
    <property type="entry name" value="FLAVIN REDUCTASE LIKE DOMAIN-CONTAINING PROTEIN"/>
    <property type="match status" value="1"/>
</dbReference>
<evidence type="ECO:0000313" key="8">
    <source>
        <dbReference type="Proteomes" id="UP000701801"/>
    </source>
</evidence>
<comment type="cofactor">
    <cofactor evidence="1">
        <name>FMN</name>
        <dbReference type="ChEBI" id="CHEBI:58210"/>
    </cofactor>
</comment>
<keyword evidence="8" id="KW-1185">Reference proteome</keyword>
<evidence type="ECO:0000259" key="6">
    <source>
        <dbReference type="SMART" id="SM00903"/>
    </source>
</evidence>
<dbReference type="SMART" id="SM00903">
    <property type="entry name" value="Flavin_Reduct"/>
    <property type="match status" value="1"/>
</dbReference>
<dbReference type="Pfam" id="PF01613">
    <property type="entry name" value="Flavin_Reduct"/>
    <property type="match status" value="1"/>
</dbReference>
<keyword evidence="2" id="KW-0285">Flavoprotein</keyword>
<dbReference type="Gene3D" id="2.30.110.10">
    <property type="entry name" value="Electron Transport, Fmn-binding Protein, Chain A"/>
    <property type="match status" value="1"/>
</dbReference>
<evidence type="ECO:0000256" key="5">
    <source>
        <dbReference type="SAM" id="MobiDB-lite"/>
    </source>
</evidence>
<dbReference type="SUPFAM" id="SSF50475">
    <property type="entry name" value="FMN-binding split barrel"/>
    <property type="match status" value="1"/>
</dbReference>
<dbReference type="PANTHER" id="PTHR33798">
    <property type="entry name" value="FLAVOPROTEIN OXYGENASE"/>
    <property type="match status" value="1"/>
</dbReference>
<evidence type="ECO:0000313" key="7">
    <source>
        <dbReference type="EMBL" id="CAG8975927.1"/>
    </source>
</evidence>
<proteinExistence type="inferred from homology"/>
<evidence type="ECO:0000256" key="2">
    <source>
        <dbReference type="ARBA" id="ARBA00022630"/>
    </source>
</evidence>
<evidence type="ECO:0000256" key="3">
    <source>
        <dbReference type="ARBA" id="ARBA00022643"/>
    </source>
</evidence>
<sequence length="343" mass="38043">MFVTRSKTLSRTFHSKVITPSSITQQLTPTPLSIRRLSISPPFSTSPPKMATQRADAEKEIKRNPHPDFKAIEASRPPFDNTRSWEIKQTPLPSWTLGSGANDAGASLSKNHIEIDPYEPGRPPVYNYKLMISGIVPRPIGFISTRSGDGTSTNLAPFSYFNMICPDPPLFTVGFAGGLDNCKDTLRNLLESKECCINIISEHFVEAANATSINAPYGESEWGLSGLTPEKCRDVKCDRVKEAVFSIEGKLESSREFESKKIEGKKTGVLCVIEGTRFWVREDALNEERNLIDPAVLKPISRLGGITYGRTIDALEIPRPDYEESVKQSEQAKKLVKPKLDGQ</sequence>